<organism evidence="2">
    <name type="scientific">Myoviridae sp. ctPuP5</name>
    <dbReference type="NCBI Taxonomy" id="2823543"/>
    <lineage>
        <taxon>Viruses</taxon>
        <taxon>Duplodnaviria</taxon>
        <taxon>Heunggongvirae</taxon>
        <taxon>Uroviricota</taxon>
        <taxon>Caudoviricetes</taxon>
    </lineage>
</organism>
<dbReference type="EMBL" id="BK014662">
    <property type="protein sequence ID" value="DAD66751.1"/>
    <property type="molecule type" value="Genomic_DNA"/>
</dbReference>
<evidence type="ECO:0000256" key="1">
    <source>
        <dbReference type="SAM" id="Coils"/>
    </source>
</evidence>
<reference evidence="2" key="1">
    <citation type="journal article" date="2021" name="Proc. Natl. Acad. Sci. U.S.A.">
        <title>A Catalog of Tens of Thousands of Viruses from Human Metagenomes Reveals Hidden Associations with Chronic Diseases.</title>
        <authorList>
            <person name="Tisza M.J."/>
            <person name="Buck C.B."/>
        </authorList>
    </citation>
    <scope>NUCLEOTIDE SEQUENCE</scope>
    <source>
        <strain evidence="2">CtPuP5</strain>
    </source>
</reference>
<accession>A0A8S5LA41</accession>
<evidence type="ECO:0000313" key="2">
    <source>
        <dbReference type="EMBL" id="DAD66751.1"/>
    </source>
</evidence>
<feature type="coiled-coil region" evidence="1">
    <location>
        <begin position="129"/>
        <end position="156"/>
    </location>
</feature>
<protein>
    <submittedName>
        <fullName evidence="2">Uncharacterized protein</fullName>
    </submittedName>
</protein>
<keyword evidence="1" id="KW-0175">Coiled coil</keyword>
<sequence>MSKLGKLSDETNDMVMELASEMGLENFIIVEPMAVQKSKQLIKISKANPTTEFLTKKPDTVCLYIYEEAFLRLEEAQRKLLLQDAMATIAYDSEKDKIVLGAPSITVTIGGRAKYGDDLINAAETAVWAIQQIAEEEKAKKEAEKIEKAARKAQKKNK</sequence>
<proteinExistence type="predicted"/>
<name>A0A8S5LA41_9CAUD</name>